<dbReference type="Gene3D" id="3.30.420.10">
    <property type="entry name" value="Ribonuclease H-like superfamily/Ribonuclease H"/>
    <property type="match status" value="1"/>
</dbReference>
<keyword evidence="3" id="KW-1185">Reference proteome</keyword>
<dbReference type="InterPro" id="IPR036397">
    <property type="entry name" value="RNaseH_sf"/>
</dbReference>
<evidence type="ECO:0000313" key="3">
    <source>
        <dbReference type="Proteomes" id="UP000467700"/>
    </source>
</evidence>
<dbReference type="OrthoDB" id="3353107at2759"/>
<dbReference type="InterPro" id="IPR058913">
    <property type="entry name" value="Integrase_dom_put"/>
</dbReference>
<organism evidence="2 3">
    <name type="scientific">Cyclocybe aegerita</name>
    <name type="common">Black poplar mushroom</name>
    <name type="synonym">Agrocybe aegerita</name>
    <dbReference type="NCBI Taxonomy" id="1973307"/>
    <lineage>
        <taxon>Eukaryota</taxon>
        <taxon>Fungi</taxon>
        <taxon>Dikarya</taxon>
        <taxon>Basidiomycota</taxon>
        <taxon>Agaricomycotina</taxon>
        <taxon>Agaricomycetes</taxon>
        <taxon>Agaricomycetidae</taxon>
        <taxon>Agaricales</taxon>
        <taxon>Agaricineae</taxon>
        <taxon>Bolbitiaceae</taxon>
        <taxon>Cyclocybe</taxon>
    </lineage>
</organism>
<dbReference type="PANTHER" id="PTHR46791">
    <property type="entry name" value="EXPRESSED PROTEIN"/>
    <property type="match status" value="1"/>
</dbReference>
<dbReference type="AlphaFoldDB" id="A0A8S0X9I5"/>
<dbReference type="Pfam" id="PF24764">
    <property type="entry name" value="rva_4"/>
    <property type="match status" value="1"/>
</dbReference>
<sequence length="543" mass="61460">MEENCTPLAVINLQLSYHELSRAVTRALHTQIGDATQLGNQRREVLRFLEAAEIASFPPDEWTTLTRSTAVMTQLLDSASLQSADPPDNAPILISERVKTGQRGCPRVVVNENVLASALEIRPSPTGLAPLFGCSAQTVHCRILDHGLGVPGQPVFQRQEHPDGTVTVDWNQPPVRPQNLSDDELDGGMQDILQRFPNFGRRMIDGCLHAAGMNVTRERICESYLRVHGAPTIFGDRSIHRRVYKVAGANSLWHHDGQHGLIKYKLVIHCFIDGHTRLVTGMEVNTNNCAQTVLDLFLKAIPQYGIPSRVRGDHGTENVNVAAWMDENRGSHRGSYIYGRSIHNTHIERLWYDVTRGFGQKWKNFFIDLEVHYRLSPVDPVHIWLLHHLFLPLIHRDAEAWVATWNSHSMQIQGQSSQSPREMFFFSMVQDSPRGIRQFIPEPEEEDILAVDLAQYGMDWQEAENQDVMRHLLDHNPHELDNEAPFVNGAPPHMNHIPCEGPPLPFPPKYVLHLDVHLPMHANVASEDMSVRRLRIQLPWGPG</sequence>
<proteinExistence type="predicted"/>
<evidence type="ECO:0000313" key="2">
    <source>
        <dbReference type="EMBL" id="CAA7271343.1"/>
    </source>
</evidence>
<dbReference type="Proteomes" id="UP000467700">
    <property type="component" value="Unassembled WGS sequence"/>
</dbReference>
<comment type="caution">
    <text evidence="2">The sequence shown here is derived from an EMBL/GenBank/DDBJ whole genome shotgun (WGS) entry which is preliminary data.</text>
</comment>
<name>A0A8S0X9I5_CYCAE</name>
<dbReference type="EMBL" id="CACVBS010000105">
    <property type="protein sequence ID" value="CAA7271343.1"/>
    <property type="molecule type" value="Genomic_DNA"/>
</dbReference>
<dbReference type="InterPro" id="IPR012337">
    <property type="entry name" value="RNaseH-like_sf"/>
</dbReference>
<reference evidence="2 3" key="1">
    <citation type="submission" date="2020-01" db="EMBL/GenBank/DDBJ databases">
        <authorList>
            <person name="Gupta K D."/>
        </authorList>
    </citation>
    <scope>NUCLEOTIDE SEQUENCE [LARGE SCALE GENOMIC DNA]</scope>
</reference>
<feature type="domain" description="Integrase core" evidence="1">
    <location>
        <begin position="243"/>
        <end position="431"/>
    </location>
</feature>
<dbReference type="PANTHER" id="PTHR46791:SF5">
    <property type="entry name" value="CLR5 DOMAIN-CONTAINING PROTEIN-RELATED"/>
    <property type="match status" value="1"/>
</dbReference>
<protein>
    <recommendedName>
        <fullName evidence="1">Integrase core domain-containing protein</fullName>
    </recommendedName>
</protein>
<evidence type="ECO:0000259" key="1">
    <source>
        <dbReference type="Pfam" id="PF24764"/>
    </source>
</evidence>
<dbReference type="GO" id="GO:0003676">
    <property type="term" value="F:nucleic acid binding"/>
    <property type="evidence" value="ECO:0007669"/>
    <property type="project" value="InterPro"/>
</dbReference>
<dbReference type="SUPFAM" id="SSF53098">
    <property type="entry name" value="Ribonuclease H-like"/>
    <property type="match status" value="1"/>
</dbReference>
<gene>
    <name evidence="2" type="ORF">AAE3_LOCUS13573</name>
</gene>
<accession>A0A8S0X9I5</accession>